<keyword evidence="2" id="KW-1185">Reference proteome</keyword>
<comment type="caution">
    <text evidence="1">The sequence shown here is derived from an EMBL/GenBank/DDBJ whole genome shotgun (WGS) entry which is preliminary data.</text>
</comment>
<dbReference type="Proteomes" id="UP001207228">
    <property type="component" value="Unassembled WGS sequence"/>
</dbReference>
<gene>
    <name evidence="1" type="ORF">OO017_17245</name>
</gene>
<accession>A0ABT3RJG6</accession>
<organism evidence="1 2">
    <name type="scientific">Pontibacter anaerobius</name>
    <dbReference type="NCBI Taxonomy" id="2993940"/>
    <lineage>
        <taxon>Bacteria</taxon>
        <taxon>Pseudomonadati</taxon>
        <taxon>Bacteroidota</taxon>
        <taxon>Cytophagia</taxon>
        <taxon>Cytophagales</taxon>
        <taxon>Hymenobacteraceae</taxon>
        <taxon>Pontibacter</taxon>
    </lineage>
</organism>
<dbReference type="EMBL" id="JAPFQO010000012">
    <property type="protein sequence ID" value="MCX2741705.1"/>
    <property type="molecule type" value="Genomic_DNA"/>
</dbReference>
<sequence length="241" mass="28407">MIDKRKYPLFFLQDVKKLFQDVRKVTIKNDDVLEVIKNEETEIIIRDIAKDSDFEFAVFNPQKDVNKITYTVQFNPTNSQKLDIYKTNTTAEEVIKLLNHWIGLIREYNSIDLTPEERILDEYEKEFYDDFEIVDEDADIKPYNLETQIKIHNFLLNTINILKENEKENLLLIKEADSIKNDLPNLTKRSTVKKLSKLFAQLRQKSLPLLKKVYQEAEKELFKRAIGGGFDYVGKLIDLIP</sequence>
<evidence type="ECO:0000313" key="2">
    <source>
        <dbReference type="Proteomes" id="UP001207228"/>
    </source>
</evidence>
<reference evidence="1 2" key="1">
    <citation type="submission" date="2022-11" db="EMBL/GenBank/DDBJ databases">
        <title>The characterization of three novel Bacteroidetes species and genomic analysis of their roles in tidal elemental geochemical cycles.</title>
        <authorList>
            <person name="Ma K.-J."/>
        </authorList>
    </citation>
    <scope>NUCLEOTIDE SEQUENCE [LARGE SCALE GENOMIC DNA]</scope>
    <source>
        <strain evidence="1 2">M82</strain>
    </source>
</reference>
<dbReference type="RefSeq" id="WP_266053940.1">
    <property type="nucleotide sequence ID" value="NZ_JAPFQO010000012.1"/>
</dbReference>
<protein>
    <submittedName>
        <fullName evidence="1">Uncharacterized protein</fullName>
    </submittedName>
</protein>
<proteinExistence type="predicted"/>
<name>A0ABT3RJG6_9BACT</name>
<evidence type="ECO:0000313" key="1">
    <source>
        <dbReference type="EMBL" id="MCX2741705.1"/>
    </source>
</evidence>